<dbReference type="STRING" id="545619.SAMN04489860_0682"/>
<evidence type="ECO:0000313" key="3">
    <source>
        <dbReference type="Proteomes" id="UP000185663"/>
    </source>
</evidence>
<evidence type="ECO:0000256" key="1">
    <source>
        <dbReference type="SAM" id="Phobius"/>
    </source>
</evidence>
<protein>
    <submittedName>
        <fullName evidence="2">Uncharacterized protein</fullName>
    </submittedName>
</protein>
<keyword evidence="3" id="KW-1185">Reference proteome</keyword>
<keyword evidence="1" id="KW-1133">Transmembrane helix</keyword>
<sequence>MNDSPVLQALAASDPARDVVADPDALPARALLARTVAQPVPEPRPVPRRRPAAVAAAGAAAVALVFVGVAVLGPSGTVAYATWEATPSAATASALATAETQCAPAAAEGGTERVLEQRGSYVLAVYADDGRIAQCLTGSDVPTAGTSTTGALPAPAGPDDVEVYDAGAQAWGAGDGEVVSVVGAVGDAVTEVSVENEAGLVVEATVQDGWFTAWWPGTSPADSITVVTDSTVVTVPAEQTTME</sequence>
<dbReference type="OrthoDB" id="3293457at2"/>
<accession>A0A1H1P1X1</accession>
<evidence type="ECO:0000313" key="2">
    <source>
        <dbReference type="EMBL" id="SDS05183.1"/>
    </source>
</evidence>
<organism evidence="2 3">
    <name type="scientific">Paraoerskovia marina</name>
    <dbReference type="NCBI Taxonomy" id="545619"/>
    <lineage>
        <taxon>Bacteria</taxon>
        <taxon>Bacillati</taxon>
        <taxon>Actinomycetota</taxon>
        <taxon>Actinomycetes</taxon>
        <taxon>Micrococcales</taxon>
        <taxon>Cellulomonadaceae</taxon>
        <taxon>Paraoerskovia</taxon>
    </lineage>
</organism>
<dbReference type="AlphaFoldDB" id="A0A1H1P1X1"/>
<feature type="transmembrane region" description="Helical" evidence="1">
    <location>
        <begin position="52"/>
        <end position="72"/>
    </location>
</feature>
<dbReference type="eggNOG" id="ENOG5030VJG">
    <property type="taxonomic scope" value="Bacteria"/>
</dbReference>
<dbReference type="EMBL" id="LT629776">
    <property type="protein sequence ID" value="SDS05183.1"/>
    <property type="molecule type" value="Genomic_DNA"/>
</dbReference>
<gene>
    <name evidence="2" type="ORF">SAMN04489860_0682</name>
</gene>
<name>A0A1H1P1X1_9CELL</name>
<dbReference type="Proteomes" id="UP000185663">
    <property type="component" value="Chromosome I"/>
</dbReference>
<dbReference type="RefSeq" id="WP_083371595.1">
    <property type="nucleotide sequence ID" value="NZ_LT629776.1"/>
</dbReference>
<keyword evidence="1" id="KW-0812">Transmembrane</keyword>
<proteinExistence type="predicted"/>
<keyword evidence="1" id="KW-0472">Membrane</keyword>
<reference evidence="2 3" key="1">
    <citation type="submission" date="2016-10" db="EMBL/GenBank/DDBJ databases">
        <authorList>
            <person name="de Groot N.N."/>
        </authorList>
    </citation>
    <scope>NUCLEOTIDE SEQUENCE [LARGE SCALE GENOMIC DNA]</scope>
    <source>
        <strain evidence="2 3">DSM 22126</strain>
    </source>
</reference>